<name>A0A8J8CLG1_9CYAN</name>
<dbReference type="InterPro" id="IPR025336">
    <property type="entry name" value="SCO4226-like"/>
</dbReference>
<dbReference type="RefSeq" id="WP_162425139.1">
    <property type="nucleotide sequence ID" value="NZ_WVIE01000034.1"/>
</dbReference>
<gene>
    <name evidence="1" type="ORF">GS601_20360</name>
</gene>
<dbReference type="EMBL" id="WVIE01000034">
    <property type="protein sequence ID" value="NDJ19611.1"/>
    <property type="molecule type" value="Genomic_DNA"/>
</dbReference>
<comment type="caution">
    <text evidence="1">The sequence shown here is derived from an EMBL/GenBank/DDBJ whole genome shotgun (WGS) entry which is preliminary data.</text>
</comment>
<sequence>MSLVIVETAAEQPLTDEYLYDANQKVLPCFEARNITWHYSLLSLDRYRMICTFDAPDAESVRESYRRLGLPSRPIWAGDRIRREAAQPQQNLRDLTVRHVVEATYPPLSETDWNELSHRFLHHCAAWGIEWLQSYRSLDHTKVIYELNAPDITPIQDAQHKLEIPCALVWSAQVLINPTRL</sequence>
<evidence type="ECO:0000313" key="2">
    <source>
        <dbReference type="Proteomes" id="UP000646053"/>
    </source>
</evidence>
<dbReference type="AlphaFoldDB" id="A0A8J8CLG1"/>
<keyword evidence="2" id="KW-1185">Reference proteome</keyword>
<organism evidence="1 2">
    <name type="scientific">Myxacorys almedinensis A</name>
    <dbReference type="NCBI Taxonomy" id="2690445"/>
    <lineage>
        <taxon>Bacteria</taxon>
        <taxon>Bacillati</taxon>
        <taxon>Cyanobacteriota</taxon>
        <taxon>Cyanophyceae</taxon>
        <taxon>Leptolyngbyales</taxon>
        <taxon>Leptolyngbyaceae</taxon>
        <taxon>Myxacorys</taxon>
        <taxon>Myxacorys almedinensis</taxon>
    </lineage>
</organism>
<dbReference type="Proteomes" id="UP000646053">
    <property type="component" value="Unassembled WGS sequence"/>
</dbReference>
<evidence type="ECO:0000313" key="1">
    <source>
        <dbReference type="EMBL" id="NDJ19611.1"/>
    </source>
</evidence>
<dbReference type="Pfam" id="PF14026">
    <property type="entry name" value="SCO4226-like"/>
    <property type="match status" value="1"/>
</dbReference>
<reference evidence="1" key="1">
    <citation type="submission" date="2019-12" db="EMBL/GenBank/DDBJ databases">
        <title>High-Quality draft genome sequences of three cyanobacteria isolated from the limestone walls of the Old Cathedral of Coimbra.</title>
        <authorList>
            <person name="Tiago I."/>
            <person name="Soares F."/>
            <person name="Portugal A."/>
        </authorList>
    </citation>
    <scope>NUCLEOTIDE SEQUENCE</scope>
    <source>
        <strain evidence="1">A</strain>
    </source>
</reference>
<accession>A0A8J8CLG1</accession>
<proteinExistence type="predicted"/>
<protein>
    <submittedName>
        <fullName evidence="1">DUF4242 domain-containing protein</fullName>
    </submittedName>
</protein>